<evidence type="ECO:0000313" key="3">
    <source>
        <dbReference type="Proteomes" id="UP000054270"/>
    </source>
</evidence>
<dbReference type="AlphaFoldDB" id="A0A0D2PWC2"/>
<reference evidence="3" key="1">
    <citation type="submission" date="2014-04" db="EMBL/GenBank/DDBJ databases">
        <title>Evolutionary Origins and Diversification of the Mycorrhizal Mutualists.</title>
        <authorList>
            <consortium name="DOE Joint Genome Institute"/>
            <consortium name="Mycorrhizal Genomics Consortium"/>
            <person name="Kohler A."/>
            <person name="Kuo A."/>
            <person name="Nagy L.G."/>
            <person name="Floudas D."/>
            <person name="Copeland A."/>
            <person name="Barry K.W."/>
            <person name="Cichocki N."/>
            <person name="Veneault-Fourrey C."/>
            <person name="LaButti K."/>
            <person name="Lindquist E.A."/>
            <person name="Lipzen A."/>
            <person name="Lundell T."/>
            <person name="Morin E."/>
            <person name="Murat C."/>
            <person name="Riley R."/>
            <person name="Ohm R."/>
            <person name="Sun H."/>
            <person name="Tunlid A."/>
            <person name="Henrissat B."/>
            <person name="Grigoriev I.V."/>
            <person name="Hibbett D.S."/>
            <person name="Martin F."/>
        </authorList>
    </citation>
    <scope>NUCLEOTIDE SEQUENCE [LARGE SCALE GENOMIC DNA]</scope>
    <source>
        <strain evidence="3">FD-334 SS-4</strain>
    </source>
</reference>
<organism evidence="2 3">
    <name type="scientific">Hypholoma sublateritium (strain FD-334 SS-4)</name>
    <dbReference type="NCBI Taxonomy" id="945553"/>
    <lineage>
        <taxon>Eukaryota</taxon>
        <taxon>Fungi</taxon>
        <taxon>Dikarya</taxon>
        <taxon>Basidiomycota</taxon>
        <taxon>Agaricomycotina</taxon>
        <taxon>Agaricomycetes</taxon>
        <taxon>Agaricomycetidae</taxon>
        <taxon>Agaricales</taxon>
        <taxon>Agaricineae</taxon>
        <taxon>Strophariaceae</taxon>
        <taxon>Hypholoma</taxon>
    </lineage>
</organism>
<dbReference type="PANTHER" id="PTHR42678:SF34">
    <property type="entry name" value="OS04G0183300 PROTEIN"/>
    <property type="match status" value="1"/>
</dbReference>
<gene>
    <name evidence="2" type="ORF">HYPSUDRAFT_574356</name>
</gene>
<evidence type="ECO:0000313" key="2">
    <source>
        <dbReference type="EMBL" id="KJA23780.1"/>
    </source>
</evidence>
<dbReference type="Proteomes" id="UP000054270">
    <property type="component" value="Unassembled WGS sequence"/>
</dbReference>
<accession>A0A0D2PWC2</accession>
<evidence type="ECO:0000259" key="1">
    <source>
        <dbReference type="Pfam" id="PF01425"/>
    </source>
</evidence>
<sequence length="537" mass="56858">MTETDRSVFPDLYEASVVELQAGLDAGHFTSVDLVKAYFARIDEVNVRGAGLRAVLELNPSALSQAAELDSERASNGKRSQLHGIPVLLKDNIATVASEGMNTTAGSYSLLGSVVPEDAGVVKRLRIAGAIMLGKANLSEFSFFRGTRGELPSGWSGRGGQSTNAYYSNGDPRGSSSGSAIAASIGLAAVTLGTETDGSIISPASINNVVGIKPTVGLTSRAGVIPISARHDTVGPMTRSLEDAAIVLSIISGQDPNDPATLSQPPTVPDFTKALNPDALMGKRVGVPRHIFMAQKTDDVDPFVSEAFRAALDVLRSFGAEVVDPANLPSADEISRSPHELFVMETDLKVDLNAYLKGLKENPTGVRSLSDVIKFNDDHPELEKPDGYEGQTRLMDSEATSGRDTKYFGAAALNSEYGRARGIDAALQAHKLDALVLPTTGPPWSPAALAGYPVITVPLGFFPDSAAIIRQGGSATRPIEQAPGMPFGLSFFGTAYSEYELIGLAYAYEHATRARLARRAYPEAIPKTQLRDVVGRV</sequence>
<dbReference type="EMBL" id="KN817541">
    <property type="protein sequence ID" value="KJA23780.1"/>
    <property type="molecule type" value="Genomic_DNA"/>
</dbReference>
<dbReference type="STRING" id="945553.A0A0D2PWC2"/>
<keyword evidence="3" id="KW-1185">Reference proteome</keyword>
<feature type="domain" description="Amidase" evidence="1">
    <location>
        <begin position="33"/>
        <end position="501"/>
    </location>
</feature>
<dbReference type="PANTHER" id="PTHR42678">
    <property type="entry name" value="AMIDASE"/>
    <property type="match status" value="1"/>
</dbReference>
<dbReference type="Pfam" id="PF01425">
    <property type="entry name" value="Amidase"/>
    <property type="match status" value="1"/>
</dbReference>
<dbReference type="OrthoDB" id="566138at2759"/>
<name>A0A0D2PWC2_HYPSF</name>
<dbReference type="InterPro" id="IPR023631">
    <property type="entry name" value="Amidase_dom"/>
</dbReference>
<protein>
    <recommendedName>
        <fullName evidence="1">Amidase domain-containing protein</fullName>
    </recommendedName>
</protein>
<proteinExistence type="predicted"/>
<dbReference type="Gene3D" id="3.90.1300.10">
    <property type="entry name" value="Amidase signature (AS) domain"/>
    <property type="match status" value="1"/>
</dbReference>
<dbReference type="InterPro" id="IPR036928">
    <property type="entry name" value="AS_sf"/>
</dbReference>
<dbReference type="SUPFAM" id="SSF75304">
    <property type="entry name" value="Amidase signature (AS) enzymes"/>
    <property type="match status" value="1"/>
</dbReference>
<dbReference type="OMA" id="YLMQAMA"/>